<proteinExistence type="predicted"/>
<evidence type="ECO:0000313" key="3">
    <source>
        <dbReference type="Proteomes" id="UP001596028"/>
    </source>
</evidence>
<feature type="transmembrane region" description="Helical" evidence="1">
    <location>
        <begin position="231"/>
        <end position="252"/>
    </location>
</feature>
<dbReference type="Pfam" id="PF12679">
    <property type="entry name" value="ABC2_membrane_2"/>
    <property type="match status" value="1"/>
</dbReference>
<feature type="transmembrane region" description="Helical" evidence="1">
    <location>
        <begin position="41"/>
        <end position="60"/>
    </location>
</feature>
<dbReference type="PANTHER" id="PTHR37305">
    <property type="entry name" value="INTEGRAL MEMBRANE PROTEIN-RELATED"/>
    <property type="match status" value="1"/>
</dbReference>
<accession>A0ABV9FH84</accession>
<feature type="transmembrane region" description="Helical" evidence="1">
    <location>
        <begin position="259"/>
        <end position="281"/>
    </location>
</feature>
<evidence type="ECO:0000256" key="1">
    <source>
        <dbReference type="SAM" id="Phobius"/>
    </source>
</evidence>
<evidence type="ECO:0000313" key="2">
    <source>
        <dbReference type="EMBL" id="MFC4601353.1"/>
    </source>
</evidence>
<gene>
    <name evidence="2" type="ORF">ACFO3S_24130</name>
</gene>
<feature type="transmembrane region" description="Helical" evidence="1">
    <location>
        <begin position="308"/>
        <end position="330"/>
    </location>
</feature>
<feature type="transmembrane region" description="Helical" evidence="1">
    <location>
        <begin position="131"/>
        <end position="153"/>
    </location>
</feature>
<feature type="transmembrane region" description="Helical" evidence="1">
    <location>
        <begin position="174"/>
        <end position="199"/>
    </location>
</feature>
<comment type="caution">
    <text evidence="2">The sequence shown here is derived from an EMBL/GenBank/DDBJ whole genome shotgun (WGS) entry which is preliminary data.</text>
</comment>
<dbReference type="Proteomes" id="UP001596028">
    <property type="component" value="Unassembled WGS sequence"/>
</dbReference>
<reference evidence="3" key="1">
    <citation type="journal article" date="2019" name="Int. J. Syst. Evol. Microbiol.">
        <title>The Global Catalogue of Microorganisms (GCM) 10K type strain sequencing project: providing services to taxonomists for standard genome sequencing and annotation.</title>
        <authorList>
            <consortium name="The Broad Institute Genomics Platform"/>
            <consortium name="The Broad Institute Genome Sequencing Center for Infectious Disease"/>
            <person name="Wu L."/>
            <person name="Ma J."/>
        </authorList>
    </citation>
    <scope>NUCLEOTIDE SEQUENCE [LARGE SCALE GENOMIC DNA]</scope>
    <source>
        <strain evidence="3">CCUG 49571</strain>
    </source>
</reference>
<keyword evidence="1" id="KW-0472">Membrane</keyword>
<dbReference type="PANTHER" id="PTHR37305:SF1">
    <property type="entry name" value="MEMBRANE PROTEIN"/>
    <property type="match status" value="1"/>
</dbReference>
<sequence>MRRSVRWKISSWRLPEVRWLSSLGNLIRNENMKIYRRPRTWLMIGFLLLALGLMSGLMKWDESRIPQADWQQSLTVQNSHYQKQLSNLTDLDAESRQYFENEIILNEYYLAHNLNPYKLSLWDYVNNSASLVMLITILTVIVAADMIAAEFTWGTIKLLLVGPASRSKIMLSKYISTMMFALLLLVISFAAAFGAGAALQGLDGLSHPDLTVDANGLVQESSMIVNSLQKYGYAVISLLMYVTLAFMISAAFRSSSMAIAFSLLFMLVGHTVTMILSSYSWSKYLLFANIDLTQYLPGSSPLRPEMTLGFSITVLVAYYVVFQLVAWTLFTKRDVAA</sequence>
<name>A0ABV9FH84_9BACL</name>
<protein>
    <submittedName>
        <fullName evidence="2">ABC transporter permease</fullName>
    </submittedName>
</protein>
<dbReference type="EMBL" id="JBHSEP010000025">
    <property type="protein sequence ID" value="MFC4601353.1"/>
    <property type="molecule type" value="Genomic_DNA"/>
</dbReference>
<dbReference type="RefSeq" id="WP_378101299.1">
    <property type="nucleotide sequence ID" value="NZ_JBHSEP010000025.1"/>
</dbReference>
<keyword evidence="1" id="KW-0812">Transmembrane</keyword>
<keyword evidence="1" id="KW-1133">Transmembrane helix</keyword>
<keyword evidence="3" id="KW-1185">Reference proteome</keyword>
<organism evidence="2 3">
    <name type="scientific">Cohnella hongkongensis</name>
    <dbReference type="NCBI Taxonomy" id="178337"/>
    <lineage>
        <taxon>Bacteria</taxon>
        <taxon>Bacillati</taxon>
        <taxon>Bacillota</taxon>
        <taxon>Bacilli</taxon>
        <taxon>Bacillales</taxon>
        <taxon>Paenibacillaceae</taxon>
        <taxon>Cohnella</taxon>
    </lineage>
</organism>